<dbReference type="InterPro" id="IPR014031">
    <property type="entry name" value="Ketoacyl_synth_C"/>
</dbReference>
<dbReference type="STRING" id="1220924.W2S7F7"/>
<dbReference type="Pfam" id="PF00109">
    <property type="entry name" value="ketoacyl-synt"/>
    <property type="match status" value="1"/>
</dbReference>
<feature type="domain" description="Ketosynthase family 3 (KS3)" evidence="8">
    <location>
        <begin position="366"/>
        <end position="798"/>
    </location>
</feature>
<dbReference type="Gene3D" id="3.10.129.110">
    <property type="entry name" value="Polyketide synthase dehydratase"/>
    <property type="match status" value="1"/>
</dbReference>
<dbReference type="InterPro" id="IPR049900">
    <property type="entry name" value="PKS_mFAS_DH"/>
</dbReference>
<dbReference type="SMART" id="SM00823">
    <property type="entry name" value="PKS_PP"/>
    <property type="match status" value="2"/>
</dbReference>
<dbReference type="InterPro" id="IPR036736">
    <property type="entry name" value="ACP-like_sf"/>
</dbReference>
<evidence type="ECO:0000256" key="3">
    <source>
        <dbReference type="ARBA" id="ARBA00022679"/>
    </source>
</evidence>
<dbReference type="SMART" id="SM00825">
    <property type="entry name" value="PKS_KS"/>
    <property type="match status" value="1"/>
</dbReference>
<dbReference type="InterPro" id="IPR020841">
    <property type="entry name" value="PKS_Beta-ketoAc_synthase_dom"/>
</dbReference>
<dbReference type="InterPro" id="IPR029058">
    <property type="entry name" value="AB_hydrolase_fold"/>
</dbReference>
<dbReference type="PROSITE" id="PS52004">
    <property type="entry name" value="KS3_2"/>
    <property type="match status" value="1"/>
</dbReference>
<dbReference type="InterPro" id="IPR009081">
    <property type="entry name" value="PP-bd_ACP"/>
</dbReference>
<dbReference type="NCBIfam" id="TIGR04532">
    <property type="entry name" value="PT_fungal_PKS"/>
    <property type="match status" value="1"/>
</dbReference>
<evidence type="ECO:0000313" key="11">
    <source>
        <dbReference type="Proteomes" id="UP000030752"/>
    </source>
</evidence>
<dbReference type="Gene3D" id="3.40.366.10">
    <property type="entry name" value="Malonyl-Coenzyme A Acyl Carrier Protein, domain 2"/>
    <property type="match status" value="3"/>
</dbReference>
<dbReference type="InterPro" id="IPR030918">
    <property type="entry name" value="PT_fungal_PKS"/>
</dbReference>
<dbReference type="FunFam" id="3.40.366.10:FF:000002">
    <property type="entry name" value="Probable polyketide synthase 2"/>
    <property type="match status" value="1"/>
</dbReference>
<dbReference type="PANTHER" id="PTHR43775">
    <property type="entry name" value="FATTY ACID SYNTHASE"/>
    <property type="match status" value="1"/>
</dbReference>
<feature type="active site" description="Proton acceptor; for dehydratase activity" evidence="5">
    <location>
        <position position="1317"/>
    </location>
</feature>
<dbReference type="RefSeq" id="XP_008713180.1">
    <property type="nucleotide sequence ID" value="XM_008714958.1"/>
</dbReference>
<gene>
    <name evidence="10" type="ORF">HMPREF1541_10287</name>
</gene>
<dbReference type="InterPro" id="IPR050091">
    <property type="entry name" value="PKS_NRPS_Biosynth_Enz"/>
</dbReference>
<dbReference type="SUPFAM" id="SSF52151">
    <property type="entry name" value="FabD/lysophospholipase-like"/>
    <property type="match status" value="2"/>
</dbReference>
<dbReference type="Proteomes" id="UP000030752">
    <property type="component" value="Unassembled WGS sequence"/>
</dbReference>
<evidence type="ECO:0000259" key="9">
    <source>
        <dbReference type="PROSITE" id="PS52019"/>
    </source>
</evidence>
<dbReference type="InterPro" id="IPR001031">
    <property type="entry name" value="Thioesterase"/>
</dbReference>
<dbReference type="OrthoDB" id="329835at2759"/>
<dbReference type="InterPro" id="IPR049551">
    <property type="entry name" value="PKS_DH_C"/>
</dbReference>
<dbReference type="InterPro" id="IPR001227">
    <property type="entry name" value="Ac_transferase_dom_sf"/>
</dbReference>
<dbReference type="FunFam" id="1.10.1200.10:FF:000011">
    <property type="entry name" value="Sterigmatocystin biosynthesis polyketide synthase"/>
    <property type="match status" value="1"/>
</dbReference>
<keyword evidence="4" id="KW-0677">Repeat</keyword>
<feature type="compositionally biased region" description="Basic residues" evidence="6">
    <location>
        <begin position="1631"/>
        <end position="1640"/>
    </location>
</feature>
<feature type="region of interest" description="C-terminal hotdog fold" evidence="5">
    <location>
        <begin position="1445"/>
        <end position="1592"/>
    </location>
</feature>
<dbReference type="InterPro" id="IPR016039">
    <property type="entry name" value="Thiolase-like"/>
</dbReference>
<dbReference type="GO" id="GO:0006633">
    <property type="term" value="P:fatty acid biosynthetic process"/>
    <property type="evidence" value="ECO:0007669"/>
    <property type="project" value="InterPro"/>
</dbReference>
<name>W2S7F7_CYPE1</name>
<dbReference type="InterPro" id="IPR018201">
    <property type="entry name" value="Ketoacyl_synth_AS"/>
</dbReference>
<dbReference type="GO" id="GO:0004315">
    <property type="term" value="F:3-oxoacyl-[acyl-carrier-protein] synthase activity"/>
    <property type="evidence" value="ECO:0007669"/>
    <property type="project" value="InterPro"/>
</dbReference>
<dbReference type="GO" id="GO:0044550">
    <property type="term" value="P:secondary metabolite biosynthetic process"/>
    <property type="evidence" value="ECO:0007669"/>
    <property type="project" value="UniProtKB-ARBA"/>
</dbReference>
<organism evidence="10 11">
    <name type="scientific">Cyphellophora europaea (strain CBS 101466)</name>
    <name type="common">Phialophora europaea</name>
    <dbReference type="NCBI Taxonomy" id="1220924"/>
    <lineage>
        <taxon>Eukaryota</taxon>
        <taxon>Fungi</taxon>
        <taxon>Dikarya</taxon>
        <taxon>Ascomycota</taxon>
        <taxon>Pezizomycotina</taxon>
        <taxon>Eurotiomycetes</taxon>
        <taxon>Chaetothyriomycetidae</taxon>
        <taxon>Chaetothyriales</taxon>
        <taxon>Cyphellophoraceae</taxon>
        <taxon>Cyphellophora</taxon>
    </lineage>
</organism>
<dbReference type="PROSITE" id="PS00606">
    <property type="entry name" value="KS3_1"/>
    <property type="match status" value="1"/>
</dbReference>
<feature type="active site" description="Proton donor; for dehydratase activity" evidence="5">
    <location>
        <position position="1505"/>
    </location>
</feature>
<dbReference type="Pfam" id="PF16073">
    <property type="entry name" value="SAT"/>
    <property type="match status" value="1"/>
</dbReference>
<dbReference type="EMBL" id="KB822714">
    <property type="protein sequence ID" value="ETN44617.1"/>
    <property type="molecule type" value="Genomic_DNA"/>
</dbReference>
<protein>
    <recommendedName>
        <fullName evidence="12">Carrier domain-containing protein</fullName>
    </recommendedName>
</protein>
<keyword evidence="1" id="KW-0596">Phosphopantetheine</keyword>
<evidence type="ECO:0000313" key="10">
    <source>
        <dbReference type="EMBL" id="ETN44617.1"/>
    </source>
</evidence>
<evidence type="ECO:0000256" key="4">
    <source>
        <dbReference type="ARBA" id="ARBA00022737"/>
    </source>
</evidence>
<dbReference type="GO" id="GO:0031177">
    <property type="term" value="F:phosphopantetheine binding"/>
    <property type="evidence" value="ECO:0007669"/>
    <property type="project" value="InterPro"/>
</dbReference>
<dbReference type="PROSITE" id="PS50075">
    <property type="entry name" value="CARRIER"/>
    <property type="match status" value="2"/>
</dbReference>
<dbReference type="Pfam" id="PF00975">
    <property type="entry name" value="Thioesterase"/>
    <property type="match status" value="1"/>
</dbReference>
<dbReference type="SUPFAM" id="SSF53901">
    <property type="entry name" value="Thiolase-like"/>
    <property type="match status" value="1"/>
</dbReference>
<evidence type="ECO:0000256" key="2">
    <source>
        <dbReference type="ARBA" id="ARBA00022553"/>
    </source>
</evidence>
<dbReference type="SMART" id="SM00827">
    <property type="entry name" value="PKS_AT"/>
    <property type="match status" value="1"/>
</dbReference>
<evidence type="ECO:0000259" key="7">
    <source>
        <dbReference type="PROSITE" id="PS50075"/>
    </source>
</evidence>
<feature type="region of interest" description="Disordered" evidence="6">
    <location>
        <begin position="1726"/>
        <end position="1778"/>
    </location>
</feature>
<dbReference type="SUPFAM" id="SSF53474">
    <property type="entry name" value="alpha/beta-Hydrolases"/>
    <property type="match status" value="1"/>
</dbReference>
<dbReference type="Gene3D" id="3.40.47.10">
    <property type="match status" value="1"/>
</dbReference>
<reference evidence="10 11" key="1">
    <citation type="submission" date="2013-03" db="EMBL/GenBank/DDBJ databases">
        <title>The Genome Sequence of Phialophora europaea CBS 101466.</title>
        <authorList>
            <consortium name="The Broad Institute Genomics Platform"/>
            <person name="Cuomo C."/>
            <person name="de Hoog S."/>
            <person name="Gorbushina A."/>
            <person name="Walker B."/>
            <person name="Young S.K."/>
            <person name="Zeng Q."/>
            <person name="Gargeya S."/>
            <person name="Fitzgerald M."/>
            <person name="Haas B."/>
            <person name="Abouelleil A."/>
            <person name="Allen A.W."/>
            <person name="Alvarado L."/>
            <person name="Arachchi H.M."/>
            <person name="Berlin A.M."/>
            <person name="Chapman S.B."/>
            <person name="Gainer-Dewar J."/>
            <person name="Goldberg J."/>
            <person name="Griggs A."/>
            <person name="Gujja S."/>
            <person name="Hansen M."/>
            <person name="Howarth C."/>
            <person name="Imamovic A."/>
            <person name="Ireland A."/>
            <person name="Larimer J."/>
            <person name="McCowan C."/>
            <person name="Murphy C."/>
            <person name="Pearson M."/>
            <person name="Poon T.W."/>
            <person name="Priest M."/>
            <person name="Roberts A."/>
            <person name="Saif S."/>
            <person name="Shea T."/>
            <person name="Sisk P."/>
            <person name="Sykes S."/>
            <person name="Wortman J."/>
            <person name="Nusbaum C."/>
            <person name="Birren B."/>
        </authorList>
    </citation>
    <scope>NUCLEOTIDE SEQUENCE [LARGE SCALE GENOMIC DNA]</scope>
    <source>
        <strain evidence="10 11">CBS 101466</strain>
    </source>
</reference>
<feature type="region of interest" description="Disordered" evidence="6">
    <location>
        <begin position="1624"/>
        <end position="1654"/>
    </location>
</feature>
<dbReference type="PANTHER" id="PTHR43775:SF37">
    <property type="entry name" value="SI:DKEY-61P9.11"/>
    <property type="match status" value="1"/>
</dbReference>
<dbReference type="VEuPathDB" id="FungiDB:HMPREF1541_10287"/>
<feature type="region of interest" description="N-terminal hotdog fold" evidence="5">
    <location>
        <begin position="1285"/>
        <end position="1417"/>
    </location>
</feature>
<dbReference type="SUPFAM" id="SSF55048">
    <property type="entry name" value="Probable ACP-binding domain of malonyl-CoA ACP transacylase"/>
    <property type="match status" value="1"/>
</dbReference>
<keyword evidence="3" id="KW-0808">Transferase</keyword>
<dbReference type="Gene3D" id="3.30.70.3290">
    <property type="match status" value="1"/>
</dbReference>
<dbReference type="SUPFAM" id="SSF47336">
    <property type="entry name" value="ACP-like"/>
    <property type="match status" value="2"/>
</dbReference>
<feature type="domain" description="Carrier" evidence="7">
    <location>
        <begin position="1652"/>
        <end position="1729"/>
    </location>
</feature>
<dbReference type="InParanoid" id="W2S7F7"/>
<dbReference type="InterPro" id="IPR006162">
    <property type="entry name" value="Ppantetheine_attach_site"/>
</dbReference>
<dbReference type="FunFam" id="3.10.129.110:FF:000001">
    <property type="entry name" value="Sterigmatocystin biosynthesis polyketide synthase"/>
    <property type="match status" value="1"/>
</dbReference>
<dbReference type="GeneID" id="19977626"/>
<dbReference type="InterPro" id="IPR032088">
    <property type="entry name" value="SAT"/>
</dbReference>
<dbReference type="Gene3D" id="3.40.50.1820">
    <property type="entry name" value="alpha/beta hydrolase"/>
    <property type="match status" value="1"/>
</dbReference>
<evidence type="ECO:0008006" key="12">
    <source>
        <dbReference type="Google" id="ProtNLM"/>
    </source>
</evidence>
<evidence type="ECO:0000256" key="1">
    <source>
        <dbReference type="ARBA" id="ARBA00022450"/>
    </source>
</evidence>
<feature type="domain" description="PKS/mFAS DH" evidence="9">
    <location>
        <begin position="1285"/>
        <end position="1592"/>
    </location>
</feature>
<dbReference type="InterPro" id="IPR016035">
    <property type="entry name" value="Acyl_Trfase/lysoPLipase"/>
</dbReference>
<dbReference type="InterPro" id="IPR014030">
    <property type="entry name" value="Ketoacyl_synth_N"/>
</dbReference>
<dbReference type="PROSITE" id="PS52019">
    <property type="entry name" value="PKS_MFAS_DH"/>
    <property type="match status" value="1"/>
</dbReference>
<feature type="compositionally biased region" description="Low complexity" evidence="6">
    <location>
        <begin position="1729"/>
        <end position="1750"/>
    </location>
</feature>
<dbReference type="Pfam" id="PF22621">
    <property type="entry name" value="CurL-like_PKS_C"/>
    <property type="match status" value="1"/>
</dbReference>
<feature type="region of interest" description="Disordered" evidence="6">
    <location>
        <begin position="405"/>
        <end position="424"/>
    </location>
</feature>
<dbReference type="FunFam" id="3.40.50.1820:FF:000116">
    <property type="entry name" value="Sterigmatocystin biosynthesis polyketide synthase"/>
    <property type="match status" value="1"/>
</dbReference>
<dbReference type="InterPro" id="IPR016036">
    <property type="entry name" value="Malonyl_transacylase_ACP-bd"/>
</dbReference>
<dbReference type="Gene3D" id="1.10.1200.10">
    <property type="entry name" value="ACP-like"/>
    <property type="match status" value="2"/>
</dbReference>
<dbReference type="Pfam" id="PF14765">
    <property type="entry name" value="PS-DH"/>
    <property type="match status" value="1"/>
</dbReference>
<proteinExistence type="predicted"/>
<dbReference type="GO" id="GO:0004312">
    <property type="term" value="F:fatty acid synthase activity"/>
    <property type="evidence" value="ECO:0007669"/>
    <property type="project" value="TreeGrafter"/>
</dbReference>
<dbReference type="PROSITE" id="PS00012">
    <property type="entry name" value="PHOSPHOPANTETHEINE"/>
    <property type="match status" value="1"/>
</dbReference>
<evidence type="ECO:0000256" key="5">
    <source>
        <dbReference type="PROSITE-ProRule" id="PRU01363"/>
    </source>
</evidence>
<dbReference type="Pfam" id="PF02801">
    <property type="entry name" value="Ketoacyl-synt_C"/>
    <property type="match status" value="1"/>
</dbReference>
<keyword evidence="11" id="KW-1185">Reference proteome</keyword>
<dbReference type="eggNOG" id="KOG1202">
    <property type="taxonomic scope" value="Eukaryota"/>
</dbReference>
<keyword evidence="2" id="KW-0597">Phosphoprotein</keyword>
<dbReference type="Pfam" id="PF00550">
    <property type="entry name" value="PP-binding"/>
    <property type="match status" value="2"/>
</dbReference>
<dbReference type="HOGENOM" id="CLU_000022_6_0_1"/>
<feature type="compositionally biased region" description="Low complexity" evidence="6">
    <location>
        <begin position="1641"/>
        <end position="1654"/>
    </location>
</feature>
<dbReference type="CDD" id="cd00833">
    <property type="entry name" value="PKS"/>
    <property type="match status" value="1"/>
</dbReference>
<dbReference type="InterPro" id="IPR014043">
    <property type="entry name" value="Acyl_transferase_dom"/>
</dbReference>
<dbReference type="InterPro" id="IPR042104">
    <property type="entry name" value="PKS_dehydratase_sf"/>
</dbReference>
<feature type="compositionally biased region" description="Basic and acidic residues" evidence="6">
    <location>
        <begin position="405"/>
        <end position="416"/>
    </location>
</feature>
<dbReference type="Pfam" id="PF00698">
    <property type="entry name" value="Acyl_transf_1"/>
    <property type="match status" value="1"/>
</dbReference>
<feature type="domain" description="Carrier" evidence="7">
    <location>
        <begin position="1795"/>
        <end position="1869"/>
    </location>
</feature>
<evidence type="ECO:0000256" key="6">
    <source>
        <dbReference type="SAM" id="MobiDB-lite"/>
    </source>
</evidence>
<accession>W2S7F7</accession>
<evidence type="ECO:0000259" key="8">
    <source>
        <dbReference type="PROSITE" id="PS52004"/>
    </source>
</evidence>
<dbReference type="InterPro" id="IPR020806">
    <property type="entry name" value="PKS_PP-bd"/>
</dbReference>
<sequence>MEEVYVFGDQTADCRAFFTKVFPRKDNVLLQSFLERAGEAIRIENKNRTHPSKAVPSFTTVQELVDRYYRGDLKDPAIESALVCLSQFCHFIGAFEERSTSYISPNVDSRIVGLCTGLIAASAVASVDSLTALIPLAVESVRIAFRAGAHVGRIALQIQGEGKTPSWSTIVAADEKSAQSALDAFHAEHKTAPSNKLWISASSATSVTVSGPPATKQTAFEKVEFFRSHKNAPVSVYAPYHAAHLVSQSDIQKILRPQTKEVFGSSTPKFAVCSSVSGKPISAKTGYELLEEALREIVIEPLRWDRVLKYTASGKGEEAKVFAVGPTNLASSVVSALKASTKKVSLEDQSTWATVPAAGTQKSRKEADIAIVGFAGRFPDAADHEAFWDLMVKGLDVHRPVPPDRFPVDSHTDPTSKKKNTSHTPFGNFIENPGLFDARFFNMSPREAAQTDPMQRLMLSTGYEAMEMAGIVPGRTPSTKHDRIGTFYGQTSDDWREVNAAQDIDTYFISGGVRAFGPGRLNYFFKFSGPSFSVDTACSSSFAAMNVAITSLRAGECDTAFTGGANVLTNSDIFSGLSRGHFLSRTGSCKTWDNDADGYCRGDGVCSAIFKRLDDAVADRDPILGVIRGIGTNHSAEAVSITHPCAENQSFLFDKVLKECNVPCNDVNYVEMHGTGTQAGDGIEMESVSSVFAPRQNKRRPDQPLYVGAVKSNIGHGEAVSGVCALIKVLLMLQKSQIPPHTGIKTEINKNFAPDLKERNVNIAFKPTPLPRPAGGKRVMFINNFSAAGGNTAMLLEDGPEVPSTPTADPRGTQVVTVSAKSLGAFKKTLANLEKWVGANPSAGLPDLAYTTTARRNHYTYRVALPVNSMAQLATALKTAQEQNHAPTPLATPQVAMAFTGQGSQYTAMGKRMFETSSQFRGDIEEFNEIALRQGLPSIMPLIDGSVEVQNLPPTVVQLGMCCIQMALTRLWSTWGITPSVVIGHSLGEYAALQAAGVLSVADTIYLVGKRAALLEEKCTAGTHAMLAVRSPVAGLQDVVANSQGKIEIACINGVSDTVLSGTMADIDAVAQKLADAGQKCTKLKLPFAFHSSQVDPILADFEKVASAITFQAPRVPVISPLLSDVVSVGGVFDAFYLSRHCRKTVDFVGGLSAGMATSTISDSSIWLEVGAHPLCSSMVKSCLSASALPTMRRDEDPWKIISNSIASLYIAGKAINWDAFHKENDSLRVLNIPTYGFDFKNYWLQYTGDWLLYKGDYPKAIAPAPAAAPAAPTKPRKYLSTAVQGIVSEEVNGNNVTLVAESDMGDPKLFPVIAGHLVNGSGLCPSTLYADIAYTLCDYAYKLVKPGEKVAINIGGMENNNPLLLKNINEPQTQIMRSTLKMDLKKKQAVFTVTSNNGKKDVTHAESVITFEDPEAWKEEWSRTAYLIQSRIDLLKHKMENGEADKVSRSMAYKLFTALVDYSDPFQGMQSVTFDGPEFEATSNIKLRAGPELGNFHFSPYFIDSACHLSGFIVNATVNPQDECYISHGWRSLRFLEPLKFGETYTGYVKMQPMAGSKMRQGDVYVFNAQREVVGVAGGVRFQCIPRKLMDVMMPKPKAAGKATGAAPAKAAATSPVKVEIPASASKAAPKQKAKKPVKAPKAPKAAPKPASSGNLCAKAFDIIAAEVAVDHSELLDDIQWADLGVDSLMSLTISGKFREDLDMEVESSLFTDFASVGALRKHLSGMSGPEPAPDAAAESSSTESTDSGSESDDESAESGITTPETEDFPVKSQKSAAVEAVAEAPAPTAAGGADMIETIRQVIAQEMEMDLAEITETTDLSNLGMDSLMALTVLGKLREEYEIDLDPSILADNPSLGHLRKALGLDAPKAAPAPAQKQEVVAQVAVAPAPAPPVEVVVQMPPATSVLLQGNPKTATKNLFLFPDGSGSATSYVSIPAIDSKNLAVYGLNCPFMKDPTNYTCGIEGVSKLYLEEVMRRQPVGPYILGGWSAGGVVAYEVTRQLSDLNKRFPDRKYYVEKLILIDSPCPIRLEPLPARLHHFFDEIGLLGTGTGKTPNWLLPHFEYSIKALTAYRPELKSTHDFNAPPTLLIWATEGVCGKPGDPRPPPQADDPKSMKWLLENRNDFGPNGWDKLLGAENCTMVQVVGNHFTMMKPPVAKGVGQFIRESLN</sequence>